<dbReference type="OrthoDB" id="7021155at2"/>
<dbReference type="SFLD" id="SFLDG01386">
    <property type="entry name" value="main_SPASM_domain-containing"/>
    <property type="match status" value="1"/>
</dbReference>
<evidence type="ECO:0000259" key="5">
    <source>
        <dbReference type="PROSITE" id="PS51918"/>
    </source>
</evidence>
<dbReference type="GO" id="GO:0003824">
    <property type="term" value="F:catalytic activity"/>
    <property type="evidence" value="ECO:0007669"/>
    <property type="project" value="InterPro"/>
</dbReference>
<gene>
    <name evidence="6" type="ORF">U732_2321</name>
</gene>
<name>A0A0C1U2G5_9CLOT</name>
<evidence type="ECO:0000313" key="7">
    <source>
        <dbReference type="Proteomes" id="UP000031366"/>
    </source>
</evidence>
<keyword evidence="4" id="KW-0411">Iron-sulfur</keyword>
<dbReference type="Pfam" id="PF13186">
    <property type="entry name" value="SPASM"/>
    <property type="match status" value="1"/>
</dbReference>
<keyword evidence="1" id="KW-0949">S-adenosyl-L-methionine</keyword>
<comment type="caution">
    <text evidence="6">The sequence shown here is derived from an EMBL/GenBank/DDBJ whole genome shotgun (WGS) entry which is preliminary data.</text>
</comment>
<dbReference type="InterPro" id="IPR023885">
    <property type="entry name" value="4Fe4S-binding_SPASM_dom"/>
</dbReference>
<proteinExistence type="predicted"/>
<reference evidence="6 7" key="1">
    <citation type="journal article" date="2015" name="Infect. Genet. Evol.">
        <title>Genomic sequences of six botulinum neurotoxin-producing strains representing three clostridial species illustrate the mobility and diversity of botulinum neurotoxin genes.</title>
        <authorList>
            <person name="Smith T.J."/>
            <person name="Hill K.K."/>
            <person name="Xie G."/>
            <person name="Foley B.T."/>
            <person name="Williamson C.H."/>
            <person name="Foster J.T."/>
            <person name="Johnson S.L."/>
            <person name="Chertkov O."/>
            <person name="Teshima H."/>
            <person name="Gibbons H.S."/>
            <person name="Johnsky L.A."/>
            <person name="Karavis M.A."/>
            <person name="Smith L.A."/>
        </authorList>
    </citation>
    <scope>NUCLEOTIDE SEQUENCE [LARGE SCALE GENOMIC DNA]</scope>
    <source>
        <strain evidence="6 7">CDC 2741</strain>
    </source>
</reference>
<dbReference type="PROSITE" id="PS51918">
    <property type="entry name" value="RADICAL_SAM"/>
    <property type="match status" value="1"/>
</dbReference>
<protein>
    <submittedName>
        <fullName evidence="6">Radical SAM superfamily protein</fullName>
    </submittedName>
</protein>
<organism evidence="6 7">
    <name type="scientific">Clostridium argentinense CDC 2741</name>
    <dbReference type="NCBI Taxonomy" id="1418104"/>
    <lineage>
        <taxon>Bacteria</taxon>
        <taxon>Bacillati</taxon>
        <taxon>Bacillota</taxon>
        <taxon>Clostridia</taxon>
        <taxon>Eubacteriales</taxon>
        <taxon>Clostridiaceae</taxon>
        <taxon>Clostridium</taxon>
    </lineage>
</organism>
<dbReference type="GO" id="GO:0006783">
    <property type="term" value="P:heme biosynthetic process"/>
    <property type="evidence" value="ECO:0007669"/>
    <property type="project" value="TreeGrafter"/>
</dbReference>
<evidence type="ECO:0000313" key="6">
    <source>
        <dbReference type="EMBL" id="KIE45723.1"/>
    </source>
</evidence>
<dbReference type="EMBL" id="AYSO01000018">
    <property type="protein sequence ID" value="KIE45723.1"/>
    <property type="molecule type" value="Genomic_DNA"/>
</dbReference>
<dbReference type="GO" id="GO:0046872">
    <property type="term" value="F:metal ion binding"/>
    <property type="evidence" value="ECO:0007669"/>
    <property type="project" value="UniProtKB-KW"/>
</dbReference>
<dbReference type="InterPro" id="IPR007197">
    <property type="entry name" value="rSAM"/>
</dbReference>
<dbReference type="CDD" id="cd01335">
    <property type="entry name" value="Radical_SAM"/>
    <property type="match status" value="1"/>
</dbReference>
<dbReference type="InterPro" id="IPR013785">
    <property type="entry name" value="Aldolase_TIM"/>
</dbReference>
<dbReference type="InterPro" id="IPR050377">
    <property type="entry name" value="Radical_SAM_PqqE_MftC-like"/>
</dbReference>
<keyword evidence="2" id="KW-0479">Metal-binding</keyword>
<dbReference type="GO" id="GO:0051536">
    <property type="term" value="F:iron-sulfur cluster binding"/>
    <property type="evidence" value="ECO:0007669"/>
    <property type="project" value="UniProtKB-KW"/>
</dbReference>
<evidence type="ECO:0000256" key="3">
    <source>
        <dbReference type="ARBA" id="ARBA00023004"/>
    </source>
</evidence>
<dbReference type="Proteomes" id="UP000031366">
    <property type="component" value="Unassembled WGS sequence"/>
</dbReference>
<sequence>MSINNLRIMTKMAIDKNVLKSLLQVYNILKEDEKFTLLKYIKMMNGILKGEKIVKHQDKYILSTFFPPFPSKSFIQNILTVDEPINIFTKQMYAERTAPISMYLCITNKCPNNCLYCSAKNRVAEKELTKEEWIKVIRELQDMNVPIIGITGGEPLIREDIFDIIRAIDSRSTSILFASGFNLSYEKAKKLKDRGLFGIGISLDSYDKEKHNKNRNSENAFDYALEALKNANKAGLYTMAQTVILKENLDEEKLFRLFKLAKDNGAHEVKILEPILSGNLLTEKQLNNVFYNESDREKLIKIQHKANKRSDLPKITTFAYTESEAKFGCGAGNQHSYISASGELYPCDFVPMSFGNVKKESIKSLWIEMKNYIGKPKIGCFAQKVNKEVFKQSEGMLPLNKEKAISICNKNKSDKYPKYYRNLHK</sequence>
<dbReference type="RefSeq" id="WP_052268174.1">
    <property type="nucleotide sequence ID" value="NZ_AYSO01000018.1"/>
</dbReference>
<dbReference type="SFLD" id="SFLDS00029">
    <property type="entry name" value="Radical_SAM"/>
    <property type="match status" value="1"/>
</dbReference>
<feature type="domain" description="Radical SAM core" evidence="5">
    <location>
        <begin position="96"/>
        <end position="309"/>
    </location>
</feature>
<dbReference type="PANTHER" id="PTHR11228">
    <property type="entry name" value="RADICAL SAM DOMAIN PROTEIN"/>
    <property type="match status" value="1"/>
</dbReference>
<dbReference type="STRING" id="29341.RSJ17_02035"/>
<dbReference type="Pfam" id="PF04055">
    <property type="entry name" value="Radical_SAM"/>
    <property type="match status" value="1"/>
</dbReference>
<evidence type="ECO:0000256" key="2">
    <source>
        <dbReference type="ARBA" id="ARBA00022723"/>
    </source>
</evidence>
<evidence type="ECO:0000256" key="4">
    <source>
        <dbReference type="ARBA" id="ARBA00023014"/>
    </source>
</evidence>
<dbReference type="SMART" id="SM00729">
    <property type="entry name" value="Elp3"/>
    <property type="match status" value="1"/>
</dbReference>
<dbReference type="Gene3D" id="3.20.20.70">
    <property type="entry name" value="Aldolase class I"/>
    <property type="match status" value="1"/>
</dbReference>
<dbReference type="AlphaFoldDB" id="A0A0C1U2G5"/>
<dbReference type="PANTHER" id="PTHR11228:SF7">
    <property type="entry name" value="PQQA PEPTIDE CYCLASE"/>
    <property type="match status" value="1"/>
</dbReference>
<dbReference type="InterPro" id="IPR006638">
    <property type="entry name" value="Elp3/MiaA/NifB-like_rSAM"/>
</dbReference>
<evidence type="ECO:0000256" key="1">
    <source>
        <dbReference type="ARBA" id="ARBA00022691"/>
    </source>
</evidence>
<dbReference type="SUPFAM" id="SSF102114">
    <property type="entry name" value="Radical SAM enzymes"/>
    <property type="match status" value="1"/>
</dbReference>
<keyword evidence="7" id="KW-1185">Reference proteome</keyword>
<keyword evidence="3" id="KW-0408">Iron</keyword>
<dbReference type="SFLD" id="SFLDG01067">
    <property type="entry name" value="SPASM/twitch_domain_containing"/>
    <property type="match status" value="1"/>
</dbReference>
<accession>A0A0C1U2G5</accession>
<dbReference type="InterPro" id="IPR058240">
    <property type="entry name" value="rSAM_sf"/>
</dbReference>